<dbReference type="PANTHER" id="PTHR42103:SF2">
    <property type="entry name" value="AB HYDROLASE-1 DOMAIN-CONTAINING PROTEIN"/>
    <property type="match status" value="1"/>
</dbReference>
<dbReference type="InterPro" id="IPR022742">
    <property type="entry name" value="Hydrolase_4"/>
</dbReference>
<dbReference type="SUPFAM" id="SSF53474">
    <property type="entry name" value="alpha/beta-Hydrolases"/>
    <property type="match status" value="1"/>
</dbReference>
<dbReference type="RefSeq" id="WP_244505862.1">
    <property type="nucleotide sequence ID" value="NZ_FNNH01000057.1"/>
</dbReference>
<dbReference type="Proteomes" id="UP000183454">
    <property type="component" value="Unassembled WGS sequence"/>
</dbReference>
<dbReference type="PANTHER" id="PTHR42103">
    <property type="entry name" value="ALPHA/BETA-HYDROLASES SUPERFAMILY PROTEIN"/>
    <property type="match status" value="1"/>
</dbReference>
<sequence>MKTSIEHKLFVNGPVGKLETMVLVPASKPRGIAIIAHPHPLYHGNMDNKVVYILSKALIESGYITVKFNFRGVGASEGNYAEGIGEVEDVLAVAQAIRHQYDIAPYPLPLLLAGFSFGGAIQTYAAQQLNPHKLVLIAPSVDRLNAPAVNNHADSVLIVHGDQDDIVPLRSILKWATPQTIPVIVIPGAEHFFHGKLTTLKQVILNACQV</sequence>
<gene>
    <name evidence="2" type="ORF">SAMN05421882_10577</name>
</gene>
<name>A0A1H2YSM8_9PROT</name>
<protein>
    <recommendedName>
        <fullName evidence="1">Serine aminopeptidase S33 domain-containing protein</fullName>
    </recommendedName>
</protein>
<organism evidence="2 3">
    <name type="scientific">Nitrosomonas communis</name>
    <dbReference type="NCBI Taxonomy" id="44574"/>
    <lineage>
        <taxon>Bacteria</taxon>
        <taxon>Pseudomonadati</taxon>
        <taxon>Pseudomonadota</taxon>
        <taxon>Betaproteobacteria</taxon>
        <taxon>Nitrosomonadales</taxon>
        <taxon>Nitrosomonadaceae</taxon>
        <taxon>Nitrosomonas</taxon>
    </lineage>
</organism>
<evidence type="ECO:0000313" key="2">
    <source>
        <dbReference type="EMBL" id="SDX08015.1"/>
    </source>
</evidence>
<dbReference type="Pfam" id="PF12146">
    <property type="entry name" value="Hydrolase_4"/>
    <property type="match status" value="1"/>
</dbReference>
<evidence type="ECO:0000313" key="3">
    <source>
        <dbReference type="Proteomes" id="UP000183454"/>
    </source>
</evidence>
<feature type="domain" description="Serine aminopeptidase S33" evidence="1">
    <location>
        <begin position="54"/>
        <end position="142"/>
    </location>
</feature>
<proteinExistence type="predicted"/>
<dbReference type="InterPro" id="IPR029058">
    <property type="entry name" value="AB_hydrolase_fold"/>
</dbReference>
<dbReference type="AlphaFoldDB" id="A0A1H2YSM8"/>
<dbReference type="Gene3D" id="3.40.50.1820">
    <property type="entry name" value="alpha/beta hydrolase"/>
    <property type="match status" value="1"/>
</dbReference>
<dbReference type="EMBL" id="FNNH01000057">
    <property type="protein sequence ID" value="SDX08015.1"/>
    <property type="molecule type" value="Genomic_DNA"/>
</dbReference>
<reference evidence="2 3" key="1">
    <citation type="submission" date="2016-10" db="EMBL/GenBank/DDBJ databases">
        <authorList>
            <person name="de Groot N.N."/>
        </authorList>
    </citation>
    <scope>NUCLEOTIDE SEQUENCE [LARGE SCALE GENOMIC DNA]</scope>
    <source>
        <strain evidence="2 3">Nm110</strain>
    </source>
</reference>
<evidence type="ECO:0000259" key="1">
    <source>
        <dbReference type="Pfam" id="PF12146"/>
    </source>
</evidence>
<accession>A0A1H2YSM8</accession>